<dbReference type="Gene3D" id="3.30.70.100">
    <property type="match status" value="1"/>
</dbReference>
<evidence type="ECO:0000313" key="1">
    <source>
        <dbReference type="EMBL" id="GAA4710077.1"/>
    </source>
</evidence>
<sequence>MYIRIVTFGITVPEAAYAAHAEAVAPAFTAWPGLLGKWWLADADGGTYGGVYFFTDRAAADLSRDTDTFRAMTDSPALTGITVREFDVLAAPTAVTAPDLAAAAC</sequence>
<comment type="caution">
    <text evidence="1">The sequence shown here is derived from an EMBL/GenBank/DDBJ whole genome shotgun (WGS) entry which is preliminary data.</text>
</comment>
<proteinExistence type="predicted"/>
<evidence type="ECO:0000313" key="2">
    <source>
        <dbReference type="Proteomes" id="UP001500325"/>
    </source>
</evidence>
<accession>A0ABP8XNS6</accession>
<protein>
    <recommendedName>
        <fullName evidence="3">Mono-oxygenase ydhR</fullName>
    </recommendedName>
</protein>
<evidence type="ECO:0008006" key="3">
    <source>
        <dbReference type="Google" id="ProtNLM"/>
    </source>
</evidence>
<organism evidence="1 2">
    <name type="scientific">Pseudonocardia yuanmonensis</name>
    <dbReference type="NCBI Taxonomy" id="1095914"/>
    <lineage>
        <taxon>Bacteria</taxon>
        <taxon>Bacillati</taxon>
        <taxon>Actinomycetota</taxon>
        <taxon>Actinomycetes</taxon>
        <taxon>Pseudonocardiales</taxon>
        <taxon>Pseudonocardiaceae</taxon>
        <taxon>Pseudonocardia</taxon>
    </lineage>
</organism>
<dbReference type="RefSeq" id="WP_345384131.1">
    <property type="nucleotide sequence ID" value="NZ_BAABIC010000029.1"/>
</dbReference>
<dbReference type="InterPro" id="IPR014910">
    <property type="entry name" value="YdhR"/>
</dbReference>
<gene>
    <name evidence="1" type="ORF">GCM10023215_59760</name>
</gene>
<dbReference type="Proteomes" id="UP001500325">
    <property type="component" value="Unassembled WGS sequence"/>
</dbReference>
<dbReference type="SUPFAM" id="SSF54909">
    <property type="entry name" value="Dimeric alpha+beta barrel"/>
    <property type="match status" value="1"/>
</dbReference>
<dbReference type="InterPro" id="IPR011008">
    <property type="entry name" value="Dimeric_a/b-barrel"/>
</dbReference>
<reference evidence="2" key="1">
    <citation type="journal article" date="2019" name="Int. J. Syst. Evol. Microbiol.">
        <title>The Global Catalogue of Microorganisms (GCM) 10K type strain sequencing project: providing services to taxonomists for standard genome sequencing and annotation.</title>
        <authorList>
            <consortium name="The Broad Institute Genomics Platform"/>
            <consortium name="The Broad Institute Genome Sequencing Center for Infectious Disease"/>
            <person name="Wu L."/>
            <person name="Ma J."/>
        </authorList>
    </citation>
    <scope>NUCLEOTIDE SEQUENCE [LARGE SCALE GENOMIC DNA]</scope>
    <source>
        <strain evidence="2">JCM 18055</strain>
    </source>
</reference>
<keyword evidence="2" id="KW-1185">Reference proteome</keyword>
<dbReference type="EMBL" id="BAABIC010000029">
    <property type="protein sequence ID" value="GAA4710077.1"/>
    <property type="molecule type" value="Genomic_DNA"/>
</dbReference>
<dbReference type="Pfam" id="PF08803">
    <property type="entry name" value="ydhR"/>
    <property type="match status" value="1"/>
</dbReference>
<name>A0ABP8XNS6_9PSEU</name>